<evidence type="ECO:0000256" key="1">
    <source>
        <dbReference type="SAM" id="Phobius"/>
    </source>
</evidence>
<protein>
    <recommendedName>
        <fullName evidence="4">ABC-2 type transport system permease protein</fullName>
    </recommendedName>
</protein>
<keyword evidence="1" id="KW-0472">Membrane</keyword>
<keyword evidence="3" id="KW-1185">Reference proteome</keyword>
<feature type="transmembrane region" description="Helical" evidence="1">
    <location>
        <begin position="92"/>
        <end position="115"/>
    </location>
</feature>
<dbReference type="RefSeq" id="WP_378204626.1">
    <property type="nucleotide sequence ID" value="NZ_JBHLZP010000150.1"/>
</dbReference>
<organism evidence="2 3">
    <name type="scientific">Actinoallomurus acaciae</name>
    <dbReference type="NCBI Taxonomy" id="502577"/>
    <lineage>
        <taxon>Bacteria</taxon>
        <taxon>Bacillati</taxon>
        <taxon>Actinomycetota</taxon>
        <taxon>Actinomycetes</taxon>
        <taxon>Streptosporangiales</taxon>
        <taxon>Thermomonosporaceae</taxon>
        <taxon>Actinoallomurus</taxon>
    </lineage>
</organism>
<evidence type="ECO:0000313" key="2">
    <source>
        <dbReference type="EMBL" id="MFB9834639.1"/>
    </source>
</evidence>
<evidence type="ECO:0000313" key="3">
    <source>
        <dbReference type="Proteomes" id="UP001589627"/>
    </source>
</evidence>
<name>A0ABV5YHV1_9ACTN</name>
<sequence>MIAVVRYQLSGYLRSVRALHPVLALALLLAIMFSDPVGGTPAEVRQGTMNAIADLAVLVFPICAWAARGLLDTEPDVQRHVSAVTAGRRRALIAGLVSAYVFSVVLALIGPIYLLAEAAGSGLTPQVALSAALLPLSALAATALGALTSRAVIPSTGTSILVLLGGCGLNLIVGMTPLRLLAIPMIDWMRAAGHGPSGLTGAFPELAARTLVWTALALALYVRLRRTRP</sequence>
<feature type="transmembrane region" description="Helical" evidence="1">
    <location>
        <begin position="127"/>
        <end position="148"/>
    </location>
</feature>
<keyword evidence="1" id="KW-1133">Transmembrane helix</keyword>
<comment type="caution">
    <text evidence="2">The sequence shown here is derived from an EMBL/GenBank/DDBJ whole genome shotgun (WGS) entry which is preliminary data.</text>
</comment>
<feature type="transmembrane region" description="Helical" evidence="1">
    <location>
        <begin position="206"/>
        <end position="224"/>
    </location>
</feature>
<keyword evidence="1" id="KW-0812">Transmembrane</keyword>
<accession>A0ABV5YHV1</accession>
<proteinExistence type="predicted"/>
<feature type="transmembrane region" description="Helical" evidence="1">
    <location>
        <begin position="160"/>
        <end position="186"/>
    </location>
</feature>
<gene>
    <name evidence="2" type="ORF">ACFFNX_20855</name>
</gene>
<evidence type="ECO:0008006" key="4">
    <source>
        <dbReference type="Google" id="ProtNLM"/>
    </source>
</evidence>
<feature type="transmembrane region" description="Helical" evidence="1">
    <location>
        <begin position="51"/>
        <end position="71"/>
    </location>
</feature>
<dbReference type="EMBL" id="JBHLZP010000150">
    <property type="protein sequence ID" value="MFB9834639.1"/>
    <property type="molecule type" value="Genomic_DNA"/>
</dbReference>
<reference evidence="2 3" key="1">
    <citation type="submission" date="2024-09" db="EMBL/GenBank/DDBJ databases">
        <authorList>
            <person name="Sun Q."/>
            <person name="Mori K."/>
        </authorList>
    </citation>
    <scope>NUCLEOTIDE SEQUENCE [LARGE SCALE GENOMIC DNA]</scope>
    <source>
        <strain evidence="2 3">TBRC 0563</strain>
    </source>
</reference>
<dbReference type="Proteomes" id="UP001589627">
    <property type="component" value="Unassembled WGS sequence"/>
</dbReference>